<keyword evidence="7" id="KW-0927">Auxin signaling pathway</keyword>
<dbReference type="Pfam" id="PF03547">
    <property type="entry name" value="Mem_trans"/>
    <property type="match status" value="2"/>
</dbReference>
<feature type="region of interest" description="Disordered" evidence="10">
    <location>
        <begin position="205"/>
        <end position="253"/>
    </location>
</feature>
<proteinExistence type="inferred from homology"/>
<dbReference type="GO" id="GO:0005789">
    <property type="term" value="C:endoplasmic reticulum membrane"/>
    <property type="evidence" value="ECO:0007669"/>
    <property type="project" value="UniProtKB-SubCell"/>
</dbReference>
<evidence type="ECO:0000313" key="13">
    <source>
        <dbReference type="Proteomes" id="UP000836841"/>
    </source>
</evidence>
<feature type="transmembrane region" description="Helical" evidence="11">
    <location>
        <begin position="6"/>
        <end position="26"/>
    </location>
</feature>
<dbReference type="AlphaFoldDB" id="A0AAU9RDG9"/>
<keyword evidence="3 11" id="KW-0812">Transmembrane</keyword>
<evidence type="ECO:0000256" key="9">
    <source>
        <dbReference type="ARBA" id="ARBA00025752"/>
    </source>
</evidence>
<keyword evidence="5 11" id="KW-1133">Transmembrane helix</keyword>
<organism evidence="12 13">
    <name type="scientific">Thlaspi arvense</name>
    <name type="common">Field penny-cress</name>
    <dbReference type="NCBI Taxonomy" id="13288"/>
    <lineage>
        <taxon>Eukaryota</taxon>
        <taxon>Viridiplantae</taxon>
        <taxon>Streptophyta</taxon>
        <taxon>Embryophyta</taxon>
        <taxon>Tracheophyta</taxon>
        <taxon>Spermatophyta</taxon>
        <taxon>Magnoliopsida</taxon>
        <taxon>eudicotyledons</taxon>
        <taxon>Gunneridae</taxon>
        <taxon>Pentapetalae</taxon>
        <taxon>rosids</taxon>
        <taxon>malvids</taxon>
        <taxon>Brassicales</taxon>
        <taxon>Brassicaceae</taxon>
        <taxon>Thlaspideae</taxon>
        <taxon>Thlaspi</taxon>
    </lineage>
</organism>
<gene>
    <name evidence="12" type="ORF">TAV2_LOCUS290</name>
</gene>
<accession>A0AAU9RDG9</accession>
<keyword evidence="6 11" id="KW-0472">Membrane</keyword>
<evidence type="ECO:0000256" key="2">
    <source>
        <dbReference type="ARBA" id="ARBA00022448"/>
    </source>
</evidence>
<feature type="transmembrane region" description="Helical" evidence="11">
    <location>
        <begin position="72"/>
        <end position="94"/>
    </location>
</feature>
<reference evidence="12 13" key="1">
    <citation type="submission" date="2022-03" db="EMBL/GenBank/DDBJ databases">
        <authorList>
            <person name="Nunn A."/>
            <person name="Chopra R."/>
            <person name="Nunn A."/>
            <person name="Contreras Garrido A."/>
        </authorList>
    </citation>
    <scope>NUCLEOTIDE SEQUENCE [LARGE SCALE GENOMIC DNA]</scope>
</reference>
<dbReference type="PANTHER" id="PTHR31651">
    <property type="match status" value="1"/>
</dbReference>
<comment type="function">
    <text evidence="8">Involved in cellular auxin homeostasis by regulating auxin metabolism. Regulates intracellular auxin accumulation at the endoplasmic reticulum and thus auxin availability for nuclear auxin signaling.</text>
</comment>
<evidence type="ECO:0000256" key="4">
    <source>
        <dbReference type="ARBA" id="ARBA00022824"/>
    </source>
</evidence>
<evidence type="ECO:0008006" key="14">
    <source>
        <dbReference type="Google" id="ProtNLM"/>
    </source>
</evidence>
<feature type="compositionally biased region" description="Basic and acidic residues" evidence="10">
    <location>
        <begin position="219"/>
        <end position="228"/>
    </location>
</feature>
<sequence>MKLLDLFITSSIPVAKILVITAIGFYLALDRVNILNQDARKQLNNIVFYVFSPSLVASSLSETITYESMVKMWFMPLNVLLTFIIGSFLGWIVIKITKPPSHLRGIIVGCCAAGSETPILGISSTVPLIPSKDVEVEEQFGTWRKIKQRVCSVAQKINLRTIFAPSTIAALIALAIGLIPTLRKLLVGNTAPLRVIEDSVSLLGSDSSSDSYYRRKPSQRPEEFRNTKVSDSGSGGCAVQSHNYSDQEKANAL</sequence>
<dbReference type="InterPro" id="IPR045033">
    <property type="entry name" value="PILS1/3/4/5/7"/>
</dbReference>
<dbReference type="InterPro" id="IPR004776">
    <property type="entry name" value="Mem_transp_PIN-like"/>
</dbReference>
<evidence type="ECO:0000313" key="12">
    <source>
        <dbReference type="EMBL" id="CAH2036681.1"/>
    </source>
</evidence>
<evidence type="ECO:0000256" key="11">
    <source>
        <dbReference type="SAM" id="Phobius"/>
    </source>
</evidence>
<evidence type="ECO:0000256" key="10">
    <source>
        <dbReference type="SAM" id="MobiDB-lite"/>
    </source>
</evidence>
<feature type="transmembrane region" description="Helical" evidence="11">
    <location>
        <begin position="157"/>
        <end position="179"/>
    </location>
</feature>
<dbReference type="GO" id="GO:0009734">
    <property type="term" value="P:auxin-activated signaling pathway"/>
    <property type="evidence" value="ECO:0007669"/>
    <property type="project" value="UniProtKB-KW"/>
</dbReference>
<evidence type="ECO:0000256" key="6">
    <source>
        <dbReference type="ARBA" id="ARBA00023136"/>
    </source>
</evidence>
<name>A0AAU9RDG9_THLAR</name>
<comment type="similarity">
    <text evidence="9">Belongs to the auxin efflux carrier (TC 2.A.69.2) family.</text>
</comment>
<evidence type="ECO:0000256" key="3">
    <source>
        <dbReference type="ARBA" id="ARBA00022692"/>
    </source>
</evidence>
<protein>
    <recommendedName>
        <fullName evidence="14">PIN-like protein</fullName>
    </recommendedName>
</protein>
<evidence type="ECO:0000256" key="8">
    <source>
        <dbReference type="ARBA" id="ARBA00025100"/>
    </source>
</evidence>
<keyword evidence="13" id="KW-1185">Reference proteome</keyword>
<evidence type="ECO:0000256" key="1">
    <source>
        <dbReference type="ARBA" id="ARBA00004477"/>
    </source>
</evidence>
<dbReference type="Proteomes" id="UP000836841">
    <property type="component" value="Chromosome 1"/>
</dbReference>
<comment type="subcellular location">
    <subcellularLocation>
        <location evidence="1">Endoplasmic reticulum membrane</location>
        <topology evidence="1">Multi-pass membrane protein</topology>
    </subcellularLocation>
</comment>
<keyword evidence="4" id="KW-0256">Endoplasmic reticulum</keyword>
<dbReference type="EMBL" id="OU466857">
    <property type="protein sequence ID" value="CAH2036681.1"/>
    <property type="molecule type" value="Genomic_DNA"/>
</dbReference>
<dbReference type="PANTHER" id="PTHR31651:SF33">
    <property type="entry name" value="PROTEIN PIN-LIKES 1"/>
    <property type="match status" value="1"/>
</dbReference>
<evidence type="ECO:0000256" key="5">
    <source>
        <dbReference type="ARBA" id="ARBA00022989"/>
    </source>
</evidence>
<evidence type="ECO:0000256" key="7">
    <source>
        <dbReference type="ARBA" id="ARBA00023294"/>
    </source>
</evidence>
<dbReference type="GO" id="GO:0080162">
    <property type="term" value="P:endoplasmic reticulum to cytosol auxin transport"/>
    <property type="evidence" value="ECO:0007669"/>
    <property type="project" value="InterPro"/>
</dbReference>
<keyword evidence="2" id="KW-0813">Transport</keyword>